<feature type="domain" description="Reverse transcriptase" evidence="1">
    <location>
        <begin position="1"/>
        <end position="67"/>
    </location>
</feature>
<evidence type="ECO:0000259" key="1">
    <source>
        <dbReference type="PROSITE" id="PS50878"/>
    </source>
</evidence>
<dbReference type="PANTHER" id="PTHR47027:SF20">
    <property type="entry name" value="REVERSE TRANSCRIPTASE-LIKE PROTEIN WITH RNA-DIRECTED DNA POLYMERASE DOMAIN"/>
    <property type="match status" value="1"/>
</dbReference>
<proteinExistence type="predicted"/>
<accession>A0ABR3HDI6</accession>
<comment type="caution">
    <text evidence="2">The sequence shown here is derived from an EMBL/GenBank/DDBJ whole genome shotgun (WGS) entry which is preliminary data.</text>
</comment>
<organism evidence="2 3">
    <name type="scientific">Loxostege sticticalis</name>
    <name type="common">Beet webworm moth</name>
    <dbReference type="NCBI Taxonomy" id="481309"/>
    <lineage>
        <taxon>Eukaryota</taxon>
        <taxon>Metazoa</taxon>
        <taxon>Ecdysozoa</taxon>
        <taxon>Arthropoda</taxon>
        <taxon>Hexapoda</taxon>
        <taxon>Insecta</taxon>
        <taxon>Pterygota</taxon>
        <taxon>Neoptera</taxon>
        <taxon>Endopterygota</taxon>
        <taxon>Lepidoptera</taxon>
        <taxon>Glossata</taxon>
        <taxon>Ditrysia</taxon>
        <taxon>Pyraloidea</taxon>
        <taxon>Crambidae</taxon>
        <taxon>Pyraustinae</taxon>
        <taxon>Loxostege</taxon>
    </lineage>
</organism>
<dbReference type="InterPro" id="IPR000477">
    <property type="entry name" value="RT_dom"/>
</dbReference>
<sequence length="242" mass="28232">MSGVKKLNNLRFADDIVLFAKTAAELENMLKELSMASLKVGLRMNMSKPKVMTNSTENRLTVVGRTVEYVVEYIYLGQLVSFENRQAKEIDRRIENAWKSYWSMKAYMKGDLPLNLKRKLLDICILPVLTYAMERSVLGIRRTDRVRNTTIRSQTGITDISKKAAKLKWEWAGHVCRMHPGRWSQVVTQWLPKGGNRLRGRPRKRWRDDLDKYSQDWVSMALDRDCWRNLGEAFAQQWDSNG</sequence>
<dbReference type="PROSITE" id="PS50878">
    <property type="entry name" value="RT_POL"/>
    <property type="match status" value="1"/>
</dbReference>
<evidence type="ECO:0000313" key="2">
    <source>
        <dbReference type="EMBL" id="KAL0868488.1"/>
    </source>
</evidence>
<gene>
    <name evidence="2" type="ORF">ABMA27_007969</name>
</gene>
<keyword evidence="3" id="KW-1185">Reference proteome</keyword>
<reference evidence="2 3" key="1">
    <citation type="submission" date="2024-06" db="EMBL/GenBank/DDBJ databases">
        <title>A chromosome-level genome assembly of beet webworm, Loxostege sticticalis.</title>
        <authorList>
            <person name="Zhang Y."/>
        </authorList>
    </citation>
    <scope>NUCLEOTIDE SEQUENCE [LARGE SCALE GENOMIC DNA]</scope>
    <source>
        <strain evidence="2">AQ026</strain>
        <tissue evidence="2">Whole body</tissue>
    </source>
</reference>
<dbReference type="PANTHER" id="PTHR47027">
    <property type="entry name" value="REVERSE TRANSCRIPTASE DOMAIN-CONTAINING PROTEIN"/>
    <property type="match status" value="1"/>
</dbReference>
<evidence type="ECO:0000313" key="3">
    <source>
        <dbReference type="Proteomes" id="UP001549920"/>
    </source>
</evidence>
<name>A0ABR3HDI6_LOXSC</name>
<protein>
    <recommendedName>
        <fullName evidence="1">Reverse transcriptase domain-containing protein</fullName>
    </recommendedName>
</protein>
<dbReference type="EMBL" id="JBEUOH010000021">
    <property type="protein sequence ID" value="KAL0868488.1"/>
    <property type="molecule type" value="Genomic_DNA"/>
</dbReference>
<dbReference type="Proteomes" id="UP001549920">
    <property type="component" value="Unassembled WGS sequence"/>
</dbReference>